<feature type="transmembrane region" description="Helical" evidence="1">
    <location>
        <begin position="162"/>
        <end position="180"/>
    </location>
</feature>
<evidence type="ECO:0000256" key="1">
    <source>
        <dbReference type="SAM" id="Phobius"/>
    </source>
</evidence>
<gene>
    <name evidence="3" type="ORF">A3E36_01200</name>
</gene>
<evidence type="ECO:0000313" key="4">
    <source>
        <dbReference type="Proteomes" id="UP000177941"/>
    </source>
</evidence>
<feature type="transmembrane region" description="Helical" evidence="1">
    <location>
        <begin position="216"/>
        <end position="238"/>
    </location>
</feature>
<feature type="transmembrane region" description="Helical" evidence="1">
    <location>
        <begin position="192"/>
        <end position="209"/>
    </location>
</feature>
<feature type="transmembrane region" description="Helical" evidence="1">
    <location>
        <begin position="48"/>
        <end position="69"/>
    </location>
</feature>
<dbReference type="AlphaFoldDB" id="A0A1G1XB45"/>
<feature type="transmembrane region" description="Helical" evidence="1">
    <location>
        <begin position="295"/>
        <end position="314"/>
    </location>
</feature>
<feature type="transmembrane region" description="Helical" evidence="1">
    <location>
        <begin position="103"/>
        <end position="122"/>
    </location>
</feature>
<feature type="transmembrane region" description="Helical" evidence="1">
    <location>
        <begin position="244"/>
        <end position="263"/>
    </location>
</feature>
<feature type="domain" description="DUF2157" evidence="2">
    <location>
        <begin position="36"/>
        <end position="123"/>
    </location>
</feature>
<dbReference type="Pfam" id="PF09925">
    <property type="entry name" value="DUF2157"/>
    <property type="match status" value="1"/>
</dbReference>
<dbReference type="Proteomes" id="UP000177941">
    <property type="component" value="Unassembled WGS sequence"/>
</dbReference>
<feature type="transmembrane region" description="Helical" evidence="1">
    <location>
        <begin position="134"/>
        <end position="155"/>
    </location>
</feature>
<name>A0A1G1XB45_9BACT</name>
<protein>
    <recommendedName>
        <fullName evidence="2">DUF2157 domain-containing protein</fullName>
    </recommendedName>
</protein>
<reference evidence="3 4" key="1">
    <citation type="journal article" date="2016" name="Nat. Commun.">
        <title>Thousands of microbial genomes shed light on interconnected biogeochemical processes in an aquifer system.</title>
        <authorList>
            <person name="Anantharaman K."/>
            <person name="Brown C.T."/>
            <person name="Hug L.A."/>
            <person name="Sharon I."/>
            <person name="Castelle C.J."/>
            <person name="Probst A.J."/>
            <person name="Thomas B.C."/>
            <person name="Singh A."/>
            <person name="Wilkins M.J."/>
            <person name="Karaoz U."/>
            <person name="Brodie E.L."/>
            <person name="Williams K.H."/>
            <person name="Hubbard S.S."/>
            <person name="Banfield J.F."/>
        </authorList>
    </citation>
    <scope>NUCLEOTIDE SEQUENCE [LARGE SCALE GENOMIC DNA]</scope>
</reference>
<keyword evidence="1" id="KW-0812">Transmembrane</keyword>
<feature type="transmembrane region" description="Helical" evidence="1">
    <location>
        <begin position="75"/>
        <end position="96"/>
    </location>
</feature>
<accession>A0A1G1XB45</accession>
<sequence length="330" mass="35987">MNKEALLTAITEASAAKKVSYEDVIGAFRRGTGEVQQPQKKSLSLINILYAIGGIIVCIGLVLFVHQQWSGISSAARIAITLGSGIAAYIAGTFILRAEGFRGVAFSFFLLFSLLTPFGLFVTLHESHYYSETISYSDIIYMLMFTATTASIFVTKQSLFRVFSIIFGSLLYFSATHSILQGSGLNTVTMLEYRFLLLGTSYLLLGYGLSSKFRTLTAWLYAAGSLMFLGASFALGGFKPDVHQIWEIAFVGICFAGMGLSVYLKSKAMLIIASLYLMAFILKLTAEYFSDTIGWPLALIGAGFMLIAIGYGTYAMSQRYLNAGQARPGE</sequence>
<proteinExistence type="predicted"/>
<evidence type="ECO:0000259" key="2">
    <source>
        <dbReference type="Pfam" id="PF09925"/>
    </source>
</evidence>
<keyword evidence="1" id="KW-0472">Membrane</keyword>
<dbReference type="InterPro" id="IPR018677">
    <property type="entry name" value="DUF2157"/>
</dbReference>
<keyword evidence="1" id="KW-1133">Transmembrane helix</keyword>
<evidence type="ECO:0000313" key="3">
    <source>
        <dbReference type="EMBL" id="OGY37199.1"/>
    </source>
</evidence>
<feature type="transmembrane region" description="Helical" evidence="1">
    <location>
        <begin position="270"/>
        <end position="289"/>
    </location>
</feature>
<organism evidence="3 4">
    <name type="scientific">Candidatus Andersenbacteria bacterium RIFCSPHIGHO2_12_FULL_45_11b</name>
    <dbReference type="NCBI Taxonomy" id="1797282"/>
    <lineage>
        <taxon>Bacteria</taxon>
        <taxon>Candidatus Anderseniibacteriota</taxon>
    </lineage>
</organism>
<comment type="caution">
    <text evidence="3">The sequence shown here is derived from an EMBL/GenBank/DDBJ whole genome shotgun (WGS) entry which is preliminary data.</text>
</comment>
<dbReference type="EMBL" id="MHHS01000016">
    <property type="protein sequence ID" value="OGY37199.1"/>
    <property type="molecule type" value="Genomic_DNA"/>
</dbReference>